<dbReference type="OrthoDB" id="433474at2759"/>
<feature type="compositionally biased region" description="Acidic residues" evidence="2">
    <location>
        <begin position="362"/>
        <end position="372"/>
    </location>
</feature>
<dbReference type="PANTHER" id="PTHR48081">
    <property type="entry name" value="AB HYDROLASE SUPERFAMILY PROTEIN C4A8.06C"/>
    <property type="match status" value="1"/>
</dbReference>
<proteinExistence type="predicted"/>
<feature type="region of interest" description="Disordered" evidence="2">
    <location>
        <begin position="340"/>
        <end position="380"/>
    </location>
</feature>
<dbReference type="InterPro" id="IPR029058">
    <property type="entry name" value="AB_hydrolase_fold"/>
</dbReference>
<reference evidence="4" key="1">
    <citation type="submission" date="2020-05" db="UniProtKB">
        <authorList>
            <consortium name="EnsemblMetazoa"/>
        </authorList>
    </citation>
    <scope>IDENTIFICATION</scope>
    <source>
        <strain evidence="4">BB02</strain>
    </source>
</reference>
<dbReference type="Pfam" id="PF20434">
    <property type="entry name" value="BD-FAE"/>
    <property type="match status" value="1"/>
</dbReference>
<dbReference type="InterPro" id="IPR050300">
    <property type="entry name" value="GDXG_lipolytic_enzyme"/>
</dbReference>
<evidence type="ECO:0000256" key="2">
    <source>
        <dbReference type="SAM" id="MobiDB-lite"/>
    </source>
</evidence>
<evidence type="ECO:0000256" key="1">
    <source>
        <dbReference type="ARBA" id="ARBA00022801"/>
    </source>
</evidence>
<dbReference type="STRING" id="6526.A0A2C9LTG2"/>
<name>A0A2C9LTG2_BIOGL</name>
<dbReference type="GO" id="GO:0004061">
    <property type="term" value="F:arylformamidase activity"/>
    <property type="evidence" value="ECO:0007669"/>
    <property type="project" value="TreeGrafter"/>
</dbReference>
<evidence type="ECO:0000313" key="5">
    <source>
        <dbReference type="Proteomes" id="UP000076420"/>
    </source>
</evidence>
<feature type="compositionally biased region" description="Polar residues" evidence="2">
    <location>
        <begin position="283"/>
        <end position="313"/>
    </location>
</feature>
<dbReference type="EnsemblMetazoa" id="BGLB034660-RA">
    <property type="protein sequence ID" value="BGLB034660-PA"/>
    <property type="gene ID" value="BGLB034660"/>
</dbReference>
<sequence>MYIRMILRMLRGALVLVSSAIIIPYTIAIVSNILHGWPQCKNRYSRALNPRKVLGLNHVLLQMLRDKTTFLFLYLKWKKFYKNADPSRLYKNLAFGRNDCTLDIYLPWERNPAANLPVVIFVYGGAWSSGNKSSYGLLCTNLASHTQSIVVCPNYSTYPKGYVDDMIQDIVDCISWVIDNIQEYGGDKNKIILIGHSAGAHLSVMAILELLHDERLSVQSTFKFTPALDQLEELSFAESHYGKRGGLLEPRNDGHQDSSGSSESFAVVSENGSSVEQGLLTDSGGTSLFGSSLNSDNNANPENGASVSENEGNGQERVPHEENKEGAAEIENETLAAEGPLSAENNGEGQTNQGSHSGGSQGDDEEEEDSGDNDSVITVRPKDIDRHATLVDLCKAVKAFIGLAGVYSIKDHFQHESWRGIEDVSCMCRAHYGEDHFARFSPKEIIHSLGRCLSLPLMVLVHGTEDYVSPLSATLTFAEALSDISANVKVRVIPECNHYEVCLDLMDRHRKFYSHVMGIIMETISAVS</sequence>
<dbReference type="Proteomes" id="UP000076420">
    <property type="component" value="Unassembled WGS sequence"/>
</dbReference>
<accession>A0A2C9LTG2</accession>
<dbReference type="SUPFAM" id="SSF53474">
    <property type="entry name" value="alpha/beta-Hydrolases"/>
    <property type="match status" value="2"/>
</dbReference>
<dbReference type="KEGG" id="bgt:106068271"/>
<feature type="compositionally biased region" description="Basic and acidic residues" evidence="2">
    <location>
        <begin position="317"/>
        <end position="326"/>
    </location>
</feature>
<feature type="domain" description="BD-FAE-like" evidence="3">
    <location>
        <begin position="102"/>
        <end position="208"/>
    </location>
</feature>
<keyword evidence="1" id="KW-0378">Hydrolase</keyword>
<evidence type="ECO:0000313" key="4">
    <source>
        <dbReference type="EnsemblMetazoa" id="BGLB034660-PA"/>
    </source>
</evidence>
<dbReference type="InterPro" id="IPR049492">
    <property type="entry name" value="BD-FAE-like_dom"/>
</dbReference>
<dbReference type="VEuPathDB" id="VectorBase:BGLAX_049819"/>
<feature type="region of interest" description="Disordered" evidence="2">
    <location>
        <begin position="245"/>
        <end position="326"/>
    </location>
</feature>
<dbReference type="AlphaFoldDB" id="A0A2C9LTG2"/>
<gene>
    <name evidence="4" type="primary">106068271</name>
</gene>
<feature type="compositionally biased region" description="Polar residues" evidence="2">
    <location>
        <begin position="343"/>
        <end position="353"/>
    </location>
</feature>
<organism evidence="4 5">
    <name type="scientific">Biomphalaria glabrata</name>
    <name type="common">Bloodfluke planorb</name>
    <name type="synonym">Freshwater snail</name>
    <dbReference type="NCBI Taxonomy" id="6526"/>
    <lineage>
        <taxon>Eukaryota</taxon>
        <taxon>Metazoa</taxon>
        <taxon>Spiralia</taxon>
        <taxon>Lophotrochozoa</taxon>
        <taxon>Mollusca</taxon>
        <taxon>Gastropoda</taxon>
        <taxon>Heterobranchia</taxon>
        <taxon>Euthyneura</taxon>
        <taxon>Panpulmonata</taxon>
        <taxon>Hygrophila</taxon>
        <taxon>Lymnaeoidea</taxon>
        <taxon>Planorbidae</taxon>
        <taxon>Biomphalaria</taxon>
    </lineage>
</organism>
<feature type="compositionally biased region" description="Low complexity" evidence="2">
    <location>
        <begin position="258"/>
        <end position="270"/>
    </location>
</feature>
<protein>
    <recommendedName>
        <fullName evidence="3">BD-FAE-like domain-containing protein</fullName>
    </recommendedName>
</protein>
<evidence type="ECO:0000259" key="3">
    <source>
        <dbReference type="Pfam" id="PF20434"/>
    </source>
</evidence>
<dbReference type="PANTHER" id="PTHR48081:SF33">
    <property type="entry name" value="KYNURENINE FORMAMIDASE"/>
    <property type="match status" value="1"/>
</dbReference>
<dbReference type="VEuPathDB" id="VectorBase:BGLB034660"/>
<dbReference type="Gene3D" id="3.40.50.1820">
    <property type="entry name" value="alpha/beta hydrolase"/>
    <property type="match status" value="2"/>
</dbReference>